<dbReference type="RefSeq" id="WP_317084034.1">
    <property type="nucleotide sequence ID" value="NZ_CP136594.1"/>
</dbReference>
<evidence type="ECO:0000313" key="2">
    <source>
        <dbReference type="Proteomes" id="UP001302429"/>
    </source>
</evidence>
<keyword evidence="2" id="KW-1185">Reference proteome</keyword>
<proteinExistence type="predicted"/>
<dbReference type="KEGG" id="acoa:RB602_06530"/>
<reference evidence="1 2" key="1">
    <citation type="submission" date="2023-10" db="EMBL/GenBank/DDBJ databases">
        <title>Complete genome sequence of a Sphingomonadaceae bacterium.</title>
        <authorList>
            <person name="Yan C."/>
        </authorList>
    </citation>
    <scope>NUCLEOTIDE SEQUENCE [LARGE SCALE GENOMIC DNA]</scope>
    <source>
        <strain evidence="1 2">SCSIO 66989</strain>
    </source>
</reference>
<dbReference type="EMBL" id="CP136594">
    <property type="protein sequence ID" value="WOE76365.1"/>
    <property type="molecule type" value="Genomic_DNA"/>
</dbReference>
<dbReference type="GO" id="GO:0000166">
    <property type="term" value="F:nucleotide binding"/>
    <property type="evidence" value="ECO:0007669"/>
    <property type="project" value="UniProtKB-KW"/>
</dbReference>
<gene>
    <name evidence="1" type="ORF">RB602_06530</name>
</gene>
<sequence>MDHTHKTHRKLNEAEVNAINYFKDCANQMIEYADKIIANNPDCDALTRPMNEAKTRFEEGVMFATKAISSPE</sequence>
<organism evidence="1 2">
    <name type="scientific">Alterisphingorhabdus coralli</name>
    <dbReference type="NCBI Taxonomy" id="3071408"/>
    <lineage>
        <taxon>Bacteria</taxon>
        <taxon>Pseudomonadati</taxon>
        <taxon>Pseudomonadota</taxon>
        <taxon>Alphaproteobacteria</taxon>
        <taxon>Sphingomonadales</taxon>
        <taxon>Sphingomonadaceae</taxon>
        <taxon>Alterisphingorhabdus (ex Yan et al. 2024)</taxon>
    </lineage>
</organism>
<accession>A0AA97I2G2</accession>
<protein>
    <submittedName>
        <fullName evidence="1">Uncharacterized protein</fullName>
    </submittedName>
</protein>
<dbReference type="AlphaFoldDB" id="A0AA97I2G2"/>
<name>A0AA97I2G2_9SPHN</name>
<dbReference type="Proteomes" id="UP001302429">
    <property type="component" value="Chromosome"/>
</dbReference>
<evidence type="ECO:0000313" key="1">
    <source>
        <dbReference type="EMBL" id="WOE76365.1"/>
    </source>
</evidence>